<evidence type="ECO:0000313" key="2">
    <source>
        <dbReference type="EMBL" id="SFJ28255.1"/>
    </source>
</evidence>
<dbReference type="AlphaFoldDB" id="A0A1I3Q3I5"/>
<reference evidence="2 3" key="1">
    <citation type="submission" date="2016-10" db="EMBL/GenBank/DDBJ databases">
        <authorList>
            <person name="de Groot N.N."/>
        </authorList>
    </citation>
    <scope>NUCLEOTIDE SEQUENCE [LARGE SCALE GENOMIC DNA]</scope>
    <source>
        <strain evidence="2 3">DSM 19073</strain>
    </source>
</reference>
<dbReference type="EMBL" id="FORA01000003">
    <property type="protein sequence ID" value="SFJ28255.1"/>
    <property type="molecule type" value="Genomic_DNA"/>
</dbReference>
<evidence type="ECO:0000256" key="1">
    <source>
        <dbReference type="SAM" id="SignalP"/>
    </source>
</evidence>
<accession>A0A1I3Q3I5</accession>
<dbReference type="STRING" id="390807.SAMN04488095_2400"/>
<feature type="chain" id="PRO_5011583839" evidence="1">
    <location>
        <begin position="19"/>
        <end position="146"/>
    </location>
</feature>
<feature type="signal peptide" evidence="1">
    <location>
        <begin position="1"/>
        <end position="18"/>
    </location>
</feature>
<protein>
    <submittedName>
        <fullName evidence="2">Uncharacterized protein</fullName>
    </submittedName>
</protein>
<proteinExistence type="predicted"/>
<name>A0A1I3Q3I5_9RHOB</name>
<keyword evidence="3" id="KW-1185">Reference proteome</keyword>
<evidence type="ECO:0000313" key="3">
    <source>
        <dbReference type="Proteomes" id="UP000199110"/>
    </source>
</evidence>
<gene>
    <name evidence="2" type="ORF">SAMN04488095_2400</name>
</gene>
<organism evidence="2 3">
    <name type="scientific">Jannaschia pohangensis</name>
    <dbReference type="NCBI Taxonomy" id="390807"/>
    <lineage>
        <taxon>Bacteria</taxon>
        <taxon>Pseudomonadati</taxon>
        <taxon>Pseudomonadota</taxon>
        <taxon>Alphaproteobacteria</taxon>
        <taxon>Rhodobacterales</taxon>
        <taxon>Roseobacteraceae</taxon>
        <taxon>Jannaschia</taxon>
    </lineage>
</organism>
<sequence length="146" mass="15753">MRLFMSIGLVLLAQQASAQSGCVIVSAELDRYFRAIGTDEATKTADELSVLDIPVVLQTYADTARDAAKALDRKRVYTAEQVAVLDNLTGFVDCFVGDESVPVWIDGVSMPFAERFSQQSRLDLLEAVYAGNGEAPVIGCIRGGQC</sequence>
<dbReference type="Proteomes" id="UP000199110">
    <property type="component" value="Unassembled WGS sequence"/>
</dbReference>
<keyword evidence="1" id="KW-0732">Signal</keyword>